<sequence>MVIQLILSSLLMIFLMVIPGVIFRKRRMITEEQGDAVNSIIVNLTWPCLVIDAMQMEFSAKILRESSYIFLICVIVFGCLFLLSFLLARWLKFSERRQYLMTFMLLFGNTGFIGIPVIRVLYGETAVFFMAVIEMINDILIFTVGIFLIQLSAGANVKAEWRKMCSPGMLGVLIGLVLFLCRITLPETLGRAVEMMGNATTPLTMFMIGFQLGGLRVSEIMAEWQTCIVSLFKLILVPALCLAVVMGIDILLPSGEGCLSLMEKVVVLSFAMPVGSVAAIFSRQYRTDSTFAVRTVLLSTFFCFITLPVFAILLEKVSEMGGF</sequence>
<keyword evidence="4" id="KW-1003">Cell membrane</keyword>
<dbReference type="Pfam" id="PF03547">
    <property type="entry name" value="Mem_trans"/>
    <property type="match status" value="1"/>
</dbReference>
<dbReference type="Proteomes" id="UP000824049">
    <property type="component" value="Unassembled WGS sequence"/>
</dbReference>
<organism evidence="9 10">
    <name type="scientific">Candidatus Anaerobutyricum stercoris</name>
    <dbReference type="NCBI Taxonomy" id="2838457"/>
    <lineage>
        <taxon>Bacteria</taxon>
        <taxon>Bacillati</taxon>
        <taxon>Bacillota</taxon>
        <taxon>Clostridia</taxon>
        <taxon>Lachnospirales</taxon>
        <taxon>Lachnospiraceae</taxon>
        <taxon>Anaerobutyricum</taxon>
    </lineage>
</organism>
<evidence type="ECO:0000256" key="7">
    <source>
        <dbReference type="ARBA" id="ARBA00023136"/>
    </source>
</evidence>
<protein>
    <submittedName>
        <fullName evidence="9">AEC family transporter</fullName>
    </submittedName>
</protein>
<dbReference type="InterPro" id="IPR038770">
    <property type="entry name" value="Na+/solute_symporter_sf"/>
</dbReference>
<feature type="transmembrane region" description="Helical" evidence="8">
    <location>
        <begin position="227"/>
        <end position="252"/>
    </location>
</feature>
<accession>A0A9D2ELA4</accession>
<comment type="caution">
    <text evidence="9">The sequence shown here is derived from an EMBL/GenBank/DDBJ whole genome shotgun (WGS) entry which is preliminary data.</text>
</comment>
<dbReference type="Gene3D" id="1.20.1530.20">
    <property type="match status" value="2"/>
</dbReference>
<comment type="similarity">
    <text evidence="2">Belongs to the auxin efflux carrier (TC 2.A.69) family.</text>
</comment>
<keyword evidence="3" id="KW-0813">Transport</keyword>
<dbReference type="InterPro" id="IPR004776">
    <property type="entry name" value="Mem_transp_PIN-like"/>
</dbReference>
<gene>
    <name evidence="9" type="ORF">H9968_06065</name>
</gene>
<dbReference type="PANTHER" id="PTHR36838">
    <property type="entry name" value="AUXIN EFFLUX CARRIER FAMILY PROTEIN"/>
    <property type="match status" value="1"/>
</dbReference>
<feature type="transmembrane region" description="Helical" evidence="8">
    <location>
        <begin position="197"/>
        <end position="215"/>
    </location>
</feature>
<feature type="transmembrane region" description="Helical" evidence="8">
    <location>
        <begin position="264"/>
        <end position="281"/>
    </location>
</feature>
<evidence type="ECO:0000256" key="8">
    <source>
        <dbReference type="SAM" id="Phobius"/>
    </source>
</evidence>
<evidence type="ECO:0000256" key="1">
    <source>
        <dbReference type="ARBA" id="ARBA00004651"/>
    </source>
</evidence>
<evidence type="ECO:0000256" key="6">
    <source>
        <dbReference type="ARBA" id="ARBA00022989"/>
    </source>
</evidence>
<dbReference type="GO" id="GO:0055085">
    <property type="term" value="P:transmembrane transport"/>
    <property type="evidence" value="ECO:0007669"/>
    <property type="project" value="InterPro"/>
</dbReference>
<evidence type="ECO:0000256" key="5">
    <source>
        <dbReference type="ARBA" id="ARBA00022692"/>
    </source>
</evidence>
<keyword evidence="7 8" id="KW-0472">Membrane</keyword>
<feature type="transmembrane region" description="Helical" evidence="8">
    <location>
        <begin position="128"/>
        <end position="153"/>
    </location>
</feature>
<evidence type="ECO:0000256" key="3">
    <source>
        <dbReference type="ARBA" id="ARBA00022448"/>
    </source>
</evidence>
<keyword evidence="6 8" id="KW-1133">Transmembrane helix</keyword>
<evidence type="ECO:0000313" key="9">
    <source>
        <dbReference type="EMBL" id="HIZ39475.1"/>
    </source>
</evidence>
<dbReference type="AlphaFoldDB" id="A0A9D2ELA4"/>
<reference evidence="9" key="2">
    <citation type="submission" date="2021-04" db="EMBL/GenBank/DDBJ databases">
        <authorList>
            <person name="Gilroy R."/>
        </authorList>
    </citation>
    <scope>NUCLEOTIDE SEQUENCE</scope>
    <source>
        <strain evidence="9">CHK179-28034</strain>
    </source>
</reference>
<feature type="transmembrane region" description="Helical" evidence="8">
    <location>
        <begin position="6"/>
        <end position="24"/>
    </location>
</feature>
<evidence type="ECO:0000256" key="4">
    <source>
        <dbReference type="ARBA" id="ARBA00022475"/>
    </source>
</evidence>
<feature type="transmembrane region" description="Helical" evidence="8">
    <location>
        <begin position="100"/>
        <end position="122"/>
    </location>
</feature>
<proteinExistence type="inferred from homology"/>
<comment type="subcellular location">
    <subcellularLocation>
        <location evidence="1">Cell membrane</location>
        <topology evidence="1">Multi-pass membrane protein</topology>
    </subcellularLocation>
</comment>
<name>A0A9D2ELA4_9FIRM</name>
<keyword evidence="5 8" id="KW-0812">Transmembrane</keyword>
<feature type="transmembrane region" description="Helical" evidence="8">
    <location>
        <begin position="68"/>
        <end position="88"/>
    </location>
</feature>
<evidence type="ECO:0000256" key="2">
    <source>
        <dbReference type="ARBA" id="ARBA00010145"/>
    </source>
</evidence>
<feature type="transmembrane region" description="Helical" evidence="8">
    <location>
        <begin position="293"/>
        <end position="314"/>
    </location>
</feature>
<feature type="transmembrane region" description="Helical" evidence="8">
    <location>
        <begin position="165"/>
        <end position="185"/>
    </location>
</feature>
<evidence type="ECO:0000313" key="10">
    <source>
        <dbReference type="Proteomes" id="UP000824049"/>
    </source>
</evidence>
<reference evidence="9" key="1">
    <citation type="journal article" date="2021" name="PeerJ">
        <title>Extensive microbial diversity within the chicken gut microbiome revealed by metagenomics and culture.</title>
        <authorList>
            <person name="Gilroy R."/>
            <person name="Ravi A."/>
            <person name="Getino M."/>
            <person name="Pursley I."/>
            <person name="Horton D.L."/>
            <person name="Alikhan N.F."/>
            <person name="Baker D."/>
            <person name="Gharbi K."/>
            <person name="Hall N."/>
            <person name="Watson M."/>
            <person name="Adriaenssens E.M."/>
            <person name="Foster-Nyarko E."/>
            <person name="Jarju S."/>
            <person name="Secka A."/>
            <person name="Antonio M."/>
            <person name="Oren A."/>
            <person name="Chaudhuri R.R."/>
            <person name="La Ragione R."/>
            <person name="Hildebrand F."/>
            <person name="Pallen M.J."/>
        </authorList>
    </citation>
    <scope>NUCLEOTIDE SEQUENCE</scope>
    <source>
        <strain evidence="9">CHK179-28034</strain>
    </source>
</reference>
<dbReference type="EMBL" id="DXBR01000053">
    <property type="protein sequence ID" value="HIZ39475.1"/>
    <property type="molecule type" value="Genomic_DNA"/>
</dbReference>
<dbReference type="GO" id="GO:0005886">
    <property type="term" value="C:plasma membrane"/>
    <property type="evidence" value="ECO:0007669"/>
    <property type="project" value="UniProtKB-SubCell"/>
</dbReference>
<dbReference type="PANTHER" id="PTHR36838:SF1">
    <property type="entry name" value="SLR1864 PROTEIN"/>
    <property type="match status" value="1"/>
</dbReference>
<feature type="transmembrane region" description="Helical" evidence="8">
    <location>
        <begin position="36"/>
        <end position="56"/>
    </location>
</feature>